<keyword evidence="2" id="KW-1185">Reference proteome</keyword>
<accession>A0ABT6YK36</accession>
<name>A0ABT6YK36_9BACT</name>
<sequence length="219" mass="25675">MTDYFVPFGKYQGNPLDVLINDKKYLQWFLTDCDVYIHHPDIYREIIQRLINPKQKPQTYQKPNDYSLGSPITINPIAERNRMIAYFIDPLFDWQKIALLHCNHDKSGNIMNLKFFANGITAQFDYTNPNIEGFSDKHFSIQMVKELPEDFEPILQSLINLNPDDNHKVILLVDKVFIPEFTEEQIIQIFNSNNIELIIRYPSTNETNSSLDAKDDIPF</sequence>
<proteinExistence type="predicted"/>
<dbReference type="EMBL" id="JASHID010000002">
    <property type="protein sequence ID" value="MDI9863516.1"/>
    <property type="molecule type" value="Genomic_DNA"/>
</dbReference>
<dbReference type="RefSeq" id="WP_283368809.1">
    <property type="nucleotide sequence ID" value="NZ_JASHID010000002.1"/>
</dbReference>
<gene>
    <name evidence="1" type="ORF">QM480_04225</name>
</gene>
<dbReference type="Proteomes" id="UP001236569">
    <property type="component" value="Unassembled WGS sequence"/>
</dbReference>
<reference evidence="1 2" key="1">
    <citation type="submission" date="2023-05" db="EMBL/GenBank/DDBJ databases">
        <title>Novel species of genus Flectobacillus isolated from stream in China.</title>
        <authorList>
            <person name="Lu H."/>
        </authorList>
    </citation>
    <scope>NUCLEOTIDE SEQUENCE [LARGE SCALE GENOMIC DNA]</scope>
    <source>
        <strain evidence="1 2">DC10W</strain>
    </source>
</reference>
<organism evidence="1 2">
    <name type="scientific">Flectobacillus longus</name>
    <dbReference type="NCBI Taxonomy" id="2984207"/>
    <lineage>
        <taxon>Bacteria</taxon>
        <taxon>Pseudomonadati</taxon>
        <taxon>Bacteroidota</taxon>
        <taxon>Cytophagia</taxon>
        <taxon>Cytophagales</taxon>
        <taxon>Flectobacillaceae</taxon>
        <taxon>Flectobacillus</taxon>
    </lineage>
</organism>
<evidence type="ECO:0000313" key="1">
    <source>
        <dbReference type="EMBL" id="MDI9863516.1"/>
    </source>
</evidence>
<evidence type="ECO:0000313" key="2">
    <source>
        <dbReference type="Proteomes" id="UP001236569"/>
    </source>
</evidence>
<comment type="caution">
    <text evidence="1">The sequence shown here is derived from an EMBL/GenBank/DDBJ whole genome shotgun (WGS) entry which is preliminary data.</text>
</comment>
<protein>
    <submittedName>
        <fullName evidence="1">Uncharacterized protein</fullName>
    </submittedName>
</protein>